<dbReference type="EMBL" id="RQXT01000010">
    <property type="protein sequence ID" value="RRI03082.1"/>
    <property type="molecule type" value="Genomic_DNA"/>
</dbReference>
<evidence type="ECO:0000313" key="4">
    <source>
        <dbReference type="Proteomes" id="UP000273786"/>
    </source>
</evidence>
<dbReference type="Pfam" id="PF13400">
    <property type="entry name" value="Tad"/>
    <property type="match status" value="1"/>
</dbReference>
<dbReference type="RefSeq" id="WP_124998016.1">
    <property type="nucleotide sequence ID" value="NZ_RQXT01000010.1"/>
</dbReference>
<organism evidence="3 4">
    <name type="scientific">Mesorhizobium tamadayense</name>
    <dbReference type="NCBI Taxonomy" id="425306"/>
    <lineage>
        <taxon>Bacteria</taxon>
        <taxon>Pseudomonadati</taxon>
        <taxon>Pseudomonadota</taxon>
        <taxon>Alphaproteobacteria</taxon>
        <taxon>Hyphomicrobiales</taxon>
        <taxon>Phyllobacteriaceae</taxon>
        <taxon>Mesorhizobium</taxon>
    </lineage>
</organism>
<sequence length="513" mass="53413">MLRIIRAFWHDQRGIALILVSITLPAIIGFSLLAIDASRVNNLHNDLQKAADAFALAGAAELDGTSGSWVRAERAMATLVSNESNFSTTGTNGRFTLRSGEPGGTLNCNSAGNISWCFLKAIPASDSTQITAANLATYLANSTRAVGEAETRFIQVTVAPTGFAAIFPVSYISAGANGNFSVGAVAVAGFTSGVCNFTPVFICNPYEMDANGTNNAGNYTLQQAVSNPAVRRRLIELRKVGNGAAAGPGNFGFLEPPPGVGNGAQALAETIATSRPIGCYESGSVSTKTGQNAGPVQDAFNVRFGIGANGHFNSAEYGPAANVRKGALQTKGSANQCPAMNQLSFTEPGTMGLPRDATTPYMGGRMGDGDWNLSSYWSTNFGSTSHPSSWDTTKPTRYDVYKYEIAQGLVGTASTGGEVGTPASACQPPVTSVDRRLLYGAILNCNALEAAGNDLSGHSTNLPVEAFGSFFLTEPVASASDDASVMVELVDVTGGAGQGTLDNFLRDEAQLYR</sequence>
<reference evidence="3 4" key="1">
    <citation type="submission" date="2018-11" db="EMBL/GenBank/DDBJ databases">
        <title>the genome of Mesorhizobium tamadayense DSM 28320.</title>
        <authorList>
            <person name="Gao J."/>
        </authorList>
    </citation>
    <scope>NUCLEOTIDE SEQUENCE [LARGE SCALE GENOMIC DNA]</scope>
    <source>
        <strain evidence="3 4">DSM 28320</strain>
    </source>
</reference>
<feature type="domain" description="Putative Flp pilus-assembly TadG-like N-terminal" evidence="2">
    <location>
        <begin position="16"/>
        <end position="60"/>
    </location>
</feature>
<name>A0A3P3FXI4_9HYPH</name>
<gene>
    <name evidence="3" type="ORF">EH240_10940</name>
</gene>
<keyword evidence="1" id="KW-0472">Membrane</keyword>
<comment type="caution">
    <text evidence="3">The sequence shown here is derived from an EMBL/GenBank/DDBJ whole genome shotgun (WGS) entry which is preliminary data.</text>
</comment>
<accession>A0A3P3FXI4</accession>
<dbReference type="Proteomes" id="UP000273786">
    <property type="component" value="Unassembled WGS sequence"/>
</dbReference>
<dbReference type="InterPro" id="IPR028087">
    <property type="entry name" value="Tad_N"/>
</dbReference>
<proteinExistence type="predicted"/>
<keyword evidence="1" id="KW-0812">Transmembrane</keyword>
<dbReference type="OrthoDB" id="8014659at2"/>
<dbReference type="AlphaFoldDB" id="A0A3P3FXI4"/>
<evidence type="ECO:0000313" key="3">
    <source>
        <dbReference type="EMBL" id="RRI03082.1"/>
    </source>
</evidence>
<evidence type="ECO:0000259" key="2">
    <source>
        <dbReference type="Pfam" id="PF13400"/>
    </source>
</evidence>
<evidence type="ECO:0000256" key="1">
    <source>
        <dbReference type="SAM" id="Phobius"/>
    </source>
</evidence>
<keyword evidence="1" id="KW-1133">Transmembrane helix</keyword>
<keyword evidence="4" id="KW-1185">Reference proteome</keyword>
<protein>
    <recommendedName>
        <fullName evidence="2">Putative Flp pilus-assembly TadG-like N-terminal domain-containing protein</fullName>
    </recommendedName>
</protein>
<feature type="transmembrane region" description="Helical" evidence="1">
    <location>
        <begin position="15"/>
        <end position="35"/>
    </location>
</feature>